<dbReference type="SUPFAM" id="SSF52540">
    <property type="entry name" value="P-loop containing nucleoside triphosphate hydrolases"/>
    <property type="match status" value="1"/>
</dbReference>
<keyword evidence="2" id="KW-0677">Repeat</keyword>
<evidence type="ECO:0000259" key="8">
    <source>
        <dbReference type="Pfam" id="PF00082"/>
    </source>
</evidence>
<dbReference type="InterPro" id="IPR056884">
    <property type="entry name" value="NPHP3-like_N"/>
</dbReference>
<feature type="repeat" description="WD" evidence="5">
    <location>
        <begin position="974"/>
        <end position="1014"/>
    </location>
</feature>
<feature type="active site" description="Charge relay system" evidence="6">
    <location>
        <position position="52"/>
    </location>
</feature>
<dbReference type="Gene3D" id="2.130.10.10">
    <property type="entry name" value="YVTN repeat-like/Quinoprotein amine dehydrogenase"/>
    <property type="match status" value="8"/>
</dbReference>
<keyword evidence="1 6" id="KW-0645">Protease</keyword>
<evidence type="ECO:0000313" key="10">
    <source>
        <dbReference type="EMBL" id="KAK3899228.1"/>
    </source>
</evidence>
<evidence type="ECO:0000259" key="9">
    <source>
        <dbReference type="Pfam" id="PF24883"/>
    </source>
</evidence>
<evidence type="ECO:0000256" key="7">
    <source>
        <dbReference type="SAM" id="MobiDB-lite"/>
    </source>
</evidence>
<evidence type="ECO:0000256" key="6">
    <source>
        <dbReference type="PROSITE-ProRule" id="PRU01240"/>
    </source>
</evidence>
<dbReference type="GO" id="GO:0004252">
    <property type="term" value="F:serine-type endopeptidase activity"/>
    <property type="evidence" value="ECO:0007669"/>
    <property type="project" value="UniProtKB-UniRule"/>
</dbReference>
<dbReference type="PANTHER" id="PTHR19879">
    <property type="entry name" value="TRANSCRIPTION INITIATION FACTOR TFIID"/>
    <property type="match status" value="1"/>
</dbReference>
<feature type="compositionally biased region" description="Acidic residues" evidence="7">
    <location>
        <begin position="83"/>
        <end position="100"/>
    </location>
</feature>
<feature type="repeat" description="WD" evidence="5">
    <location>
        <begin position="1942"/>
        <end position="1976"/>
    </location>
</feature>
<dbReference type="PROSITE" id="PS50294">
    <property type="entry name" value="WD_REPEATS_REGION"/>
    <property type="match status" value="1"/>
</dbReference>
<protein>
    <submittedName>
        <fullName evidence="10">Quinon protein alcohol dehydrogenase-like superfamily</fullName>
    </submittedName>
</protein>
<keyword evidence="4 6" id="KW-0720">Serine protease</keyword>
<comment type="similarity">
    <text evidence="6">Belongs to the peptidase S8 family.</text>
</comment>
<dbReference type="InterPro" id="IPR000209">
    <property type="entry name" value="Peptidase_S8/S53_dom"/>
</dbReference>
<dbReference type="Pfam" id="PF00082">
    <property type="entry name" value="Peptidase_S8"/>
    <property type="match status" value="1"/>
</dbReference>
<accession>A0AAN6MFY7</accession>
<dbReference type="InterPro" id="IPR001680">
    <property type="entry name" value="WD40_rpt"/>
</dbReference>
<dbReference type="SUPFAM" id="SSF50978">
    <property type="entry name" value="WD40 repeat-like"/>
    <property type="match status" value="1"/>
</dbReference>
<evidence type="ECO:0000313" key="11">
    <source>
        <dbReference type="Proteomes" id="UP001303889"/>
    </source>
</evidence>
<dbReference type="SUPFAM" id="SSF52743">
    <property type="entry name" value="Subtilisin-like"/>
    <property type="match status" value="1"/>
</dbReference>
<gene>
    <name evidence="10" type="ORF">C8A05DRAFT_37166</name>
</gene>
<evidence type="ECO:0000256" key="5">
    <source>
        <dbReference type="PROSITE-ProRule" id="PRU00221"/>
    </source>
</evidence>
<feature type="domain" description="Peptidase S8/S53" evidence="8">
    <location>
        <begin position="47"/>
        <end position="282"/>
    </location>
</feature>
<dbReference type="InterPro" id="IPR036852">
    <property type="entry name" value="Peptidase_S8/S53_dom_sf"/>
</dbReference>
<keyword evidence="3 6" id="KW-0378">Hydrolase</keyword>
<dbReference type="Pfam" id="PF00400">
    <property type="entry name" value="WD40"/>
    <property type="match status" value="16"/>
</dbReference>
<sequence length="2252" mass="248681">MADPFSGTGYYAFKSQESAKKWEEQFRNFWRPIGPHCDAQRNQGQARVAVLDTGIDEAVLTKHKETIRGRKCFLTYTKTGDAVDSDGSDDDDDDDGDVLDQDPTRHGSHIAELILRLAPCAHIYVARVKKDQTSPMDPNGVAKAIRYAVEQWGVHIISMSWGFEQRHEPIALAIQDAFKRKTIMFAAASNLGANGPKGYGVTFPAWMPEVICVNASDGYGKYSSFNPEPRPDSFNFLTLGEAVLAAERSGGGGDGPAKSESRLTGTSFSTPVAAAMAALFIEFVMQKPLRRDIKLREEVVTRDGIIKLFAGMSEDKVQGFRYLRPWRLIHCEARSDGHDCKTCRTHAAERVKELLSGPLPVADDSVRVPDLPHAPEAELESQINEGKDACLPETRVELLEDIQTWVDDPKGKLVWWLTGKTGTGKSTLARTVAANLSAKQQLSACFFFSRNHRSCHDASTFVTSIAYQLGKASPVLAKAMSAAIAKDGDLAKLEKGRSSQWEKLVLEPLSFLRTGTGPQRVVVVVDALDECNEVRDIISILQLLGKADRPDIGLRVLLTSRPERPIEEEFGDGKGLFSKSYRFDLGEIPRPTVDRDISTLIRHDLDRLKARLGVYGLPSDYLDGPLVERLTQKSDGLFIYAKVACGYIDGGDHPGQQQSTTPKQRLDLVLTDEGFKDLDSLYAKILERAVSGDDESLLTKQLRQVLEALVAMFEPTPETAFRKLCPGGLDPVLVNARLGSLQSVLMARDRPVQVFHESFRTFLLRKADRRFLIDEKEAHRSLFGTNLAHLLDVQNPALKRDMFNLARPGVIMDQIELHRAERDGCVSAETRYACRYWVDHLDMLDIPDRAAVGLVDDGPVHAFLQRHLLHWIEVLSLIKSLPKGLAMMEKLAGHAEQATTETAGGILALVRDAYRFTRNHMFIIENAPLQLYASALLFSPAKSVVRSVSDHELWPFVRMGPIMPDDWDPWLQTLEGHDDDISMVGFSPDGRLLASADESRIQLWDPVTGACKQTLNGAGRCQRFVFSPDGRQLASWGRAYWIVLWDPLSGVHTQELESEQASETDTVAFSPCSRWLAAACHHAVRVWDAATGELTQEMYMGRGFDVLSLAFSPDGRWLVFPHHSQVVVWDLETRALAHTLKGHHQGVRWVAFSADGRLASSDRSLSIRFWDPATGACIRSIEFNGWGSHPSFIAFSSNSRWLMAFCNNFGNKKHYYCCGSGPTQLWDPETGDCAQTLEHGVVMSAAFSPDSGWVASAGTSGTIRLWDPATGACVRELEAHNGKAMSVAFSPNGRWLASGGDRVVRICDPTLLNPQTHDGHCETNSVAAASSAGGAGGMAPDRGVLEPTVESQVGTHEEISWAKAMAAFVRQHPWTPEGATVKPRVEESNDSSMVEAVEAVKTVAFSPDGRWLASFTPGTLKIWDPATGAQRHTLKGRKGGMESVRYSPDSRWLASFGLDEHDPEIGLWDLATGTRAQTLRGHRTRIESVVFSDDNSRVASFGVRESGLGLIRLWDPATGECTRTLEGHRVGVRSVKFSPDSRWLWSVGADRDDTQLRLWDAATGVRRRTLWARCGDEPDAFSANGHWLVSAHVDQSDAMESVGLWGPTLESTRRRYDGRILWLKGQDIFKKVALSADGRWLAVSGPGNGQIQLWRAGRGEYFHIRTLQGVSYSKWELVAFSPDGRWLATADRKLASTDPGIQLWDTETGKCVHKFKQHDHIASIAFSPDGRLLASAGTDLNFTVRLWDPATGVCTQTIDDIWTAAFSPDGRWFAVGRCRRSRTGPVIIQLWDSTIGTYTQTLEGHGVHGCMAFSPDSRWLASVGRGVIQVWNPATGACRWTFKDPRRVTLVGFSPNNQWLVASDVESLRLWDLRTGTYDTIYQPDPKYGQWYQPHQNVGSVAFSLDGRCLFAAAVETTVQLWNPAAVGKAARVRALECGRPVKAATFSPDGRQLAAADEYSTIWLWDVSTGACLRTVEVDGRHTPKAIMFSPDGSHLALFGKVGWLWSLETGVCTRAFQGHANVEAVAFSPTNKWLASFGIDEFDRTIQLWDPATGSCVRTLEGHRDVESVVFSPTSSALLASAGSDTVRLWDLARDGDACIQSLEDQRWGSVAFSPCGDWLVSASIGSFRLVDLKTGVCTHELQGIGSSRDILKSIGFSPDGQWLVSGSGSWIRLQGRAADAIQEPRDEPACQDHKLDIWDAWIVRGEEQILWLPAEYRPSCWAVAGSKVAMGCPSGRVLILDIDNRRADL</sequence>
<dbReference type="Pfam" id="PF24883">
    <property type="entry name" value="NPHP3_N"/>
    <property type="match status" value="1"/>
</dbReference>
<dbReference type="PROSITE" id="PS51892">
    <property type="entry name" value="SUBTILASE"/>
    <property type="match status" value="1"/>
</dbReference>
<dbReference type="PANTHER" id="PTHR19879:SF9">
    <property type="entry name" value="TRANSCRIPTION INITIATION FACTOR TFIID SUBUNIT 5"/>
    <property type="match status" value="1"/>
</dbReference>
<dbReference type="Gene3D" id="3.40.50.200">
    <property type="entry name" value="Peptidase S8/S53 domain"/>
    <property type="match status" value="1"/>
</dbReference>
<feature type="repeat" description="WD" evidence="5">
    <location>
        <begin position="2068"/>
        <end position="2094"/>
    </location>
</feature>
<dbReference type="GO" id="GO:0006508">
    <property type="term" value="P:proteolysis"/>
    <property type="evidence" value="ECO:0007669"/>
    <property type="project" value="UniProtKB-KW"/>
</dbReference>
<evidence type="ECO:0000256" key="3">
    <source>
        <dbReference type="ARBA" id="ARBA00022801"/>
    </source>
</evidence>
<dbReference type="InterPro" id="IPR015943">
    <property type="entry name" value="WD40/YVTN_repeat-like_dom_sf"/>
</dbReference>
<dbReference type="InterPro" id="IPR023828">
    <property type="entry name" value="Peptidase_S8_Ser-AS"/>
</dbReference>
<proteinExistence type="inferred from homology"/>
<dbReference type="CDD" id="cd00306">
    <property type="entry name" value="Peptidases_S8_S53"/>
    <property type="match status" value="1"/>
</dbReference>
<feature type="domain" description="Nephrocystin 3-like N-terminal" evidence="9">
    <location>
        <begin position="400"/>
        <end position="561"/>
    </location>
</feature>
<dbReference type="CDD" id="cd00200">
    <property type="entry name" value="WD40"/>
    <property type="match status" value="3"/>
</dbReference>
<evidence type="ECO:0000256" key="1">
    <source>
        <dbReference type="ARBA" id="ARBA00022670"/>
    </source>
</evidence>
<keyword evidence="5" id="KW-0853">WD repeat</keyword>
<dbReference type="PROSITE" id="PS50082">
    <property type="entry name" value="WD_REPEATS_2"/>
    <property type="match status" value="6"/>
</dbReference>
<dbReference type="InterPro" id="IPR036322">
    <property type="entry name" value="WD40_repeat_dom_sf"/>
</dbReference>
<dbReference type="InterPro" id="IPR011044">
    <property type="entry name" value="Quino_amine_DH_bsu"/>
</dbReference>
<name>A0AAN6MFY7_9PEZI</name>
<reference evidence="10" key="2">
    <citation type="submission" date="2023-05" db="EMBL/GenBank/DDBJ databases">
        <authorList>
            <consortium name="Lawrence Berkeley National Laboratory"/>
            <person name="Steindorff A."/>
            <person name="Hensen N."/>
            <person name="Bonometti L."/>
            <person name="Westerberg I."/>
            <person name="Brannstrom I.O."/>
            <person name="Guillou S."/>
            <person name="Cros-Aarteil S."/>
            <person name="Calhoun S."/>
            <person name="Haridas S."/>
            <person name="Kuo A."/>
            <person name="Mondo S."/>
            <person name="Pangilinan J."/>
            <person name="Riley R."/>
            <person name="Labutti K."/>
            <person name="Andreopoulos B."/>
            <person name="Lipzen A."/>
            <person name="Chen C."/>
            <person name="Yanf M."/>
            <person name="Daum C."/>
            <person name="Ng V."/>
            <person name="Clum A."/>
            <person name="Ohm R."/>
            <person name="Martin F."/>
            <person name="Silar P."/>
            <person name="Natvig D."/>
            <person name="Lalanne C."/>
            <person name="Gautier V."/>
            <person name="Ament-Velasquez S.L."/>
            <person name="Kruys A."/>
            <person name="Hutchinson M.I."/>
            <person name="Powell A.J."/>
            <person name="Barry K."/>
            <person name="Miller A.N."/>
            <person name="Grigoriev I.V."/>
            <person name="Debuchy R."/>
            <person name="Gladieux P."/>
            <person name="Thoren M.H."/>
            <person name="Johannesson H."/>
        </authorList>
    </citation>
    <scope>NUCLEOTIDE SEQUENCE</scope>
    <source>
        <strain evidence="10">CBS 103.79</strain>
    </source>
</reference>
<feature type="repeat" description="WD" evidence="5">
    <location>
        <begin position="1242"/>
        <end position="1276"/>
    </location>
</feature>
<evidence type="ECO:0000256" key="2">
    <source>
        <dbReference type="ARBA" id="ARBA00022737"/>
    </source>
</evidence>
<feature type="region of interest" description="Disordered" evidence="7">
    <location>
        <begin position="83"/>
        <end position="103"/>
    </location>
</feature>
<dbReference type="InterPro" id="IPR027417">
    <property type="entry name" value="P-loop_NTPase"/>
</dbReference>
<feature type="repeat" description="WD" evidence="5">
    <location>
        <begin position="1140"/>
        <end position="1180"/>
    </location>
</feature>
<keyword evidence="11" id="KW-1185">Reference proteome</keyword>
<organism evidence="10 11">
    <name type="scientific">Staphylotrichum tortipilum</name>
    <dbReference type="NCBI Taxonomy" id="2831512"/>
    <lineage>
        <taxon>Eukaryota</taxon>
        <taxon>Fungi</taxon>
        <taxon>Dikarya</taxon>
        <taxon>Ascomycota</taxon>
        <taxon>Pezizomycotina</taxon>
        <taxon>Sordariomycetes</taxon>
        <taxon>Sordariomycetidae</taxon>
        <taxon>Sordariales</taxon>
        <taxon>Chaetomiaceae</taxon>
        <taxon>Staphylotrichum</taxon>
    </lineage>
</organism>
<dbReference type="Proteomes" id="UP001303889">
    <property type="component" value="Unassembled WGS sequence"/>
</dbReference>
<dbReference type="SUPFAM" id="SSF50969">
    <property type="entry name" value="YVTN repeat-like/Quinoprotein amine dehydrogenase"/>
    <property type="match status" value="1"/>
</dbReference>
<dbReference type="SUPFAM" id="SSF50998">
    <property type="entry name" value="Quinoprotein alcohol dehydrogenase-like"/>
    <property type="match status" value="2"/>
</dbReference>
<dbReference type="PROSITE" id="PS00138">
    <property type="entry name" value="SUBTILASE_SER"/>
    <property type="match status" value="1"/>
</dbReference>
<dbReference type="SMART" id="SM00320">
    <property type="entry name" value="WD40"/>
    <property type="match status" value="23"/>
</dbReference>
<feature type="active site" description="Charge relay system" evidence="6">
    <location>
        <position position="267"/>
    </location>
</feature>
<feature type="repeat" description="WD" evidence="5">
    <location>
        <begin position="1525"/>
        <end position="1569"/>
    </location>
</feature>
<dbReference type="EMBL" id="MU855815">
    <property type="protein sequence ID" value="KAK3899228.1"/>
    <property type="molecule type" value="Genomic_DNA"/>
</dbReference>
<evidence type="ECO:0000256" key="4">
    <source>
        <dbReference type="ARBA" id="ARBA00022825"/>
    </source>
</evidence>
<dbReference type="Gene3D" id="3.40.50.300">
    <property type="entry name" value="P-loop containing nucleotide triphosphate hydrolases"/>
    <property type="match status" value="1"/>
</dbReference>
<reference evidence="10" key="1">
    <citation type="journal article" date="2023" name="Mol. Phylogenet. Evol.">
        <title>Genome-scale phylogeny and comparative genomics of the fungal order Sordariales.</title>
        <authorList>
            <person name="Hensen N."/>
            <person name="Bonometti L."/>
            <person name="Westerberg I."/>
            <person name="Brannstrom I.O."/>
            <person name="Guillou S."/>
            <person name="Cros-Aarteil S."/>
            <person name="Calhoun S."/>
            <person name="Haridas S."/>
            <person name="Kuo A."/>
            <person name="Mondo S."/>
            <person name="Pangilinan J."/>
            <person name="Riley R."/>
            <person name="LaButti K."/>
            <person name="Andreopoulos B."/>
            <person name="Lipzen A."/>
            <person name="Chen C."/>
            <person name="Yan M."/>
            <person name="Daum C."/>
            <person name="Ng V."/>
            <person name="Clum A."/>
            <person name="Steindorff A."/>
            <person name="Ohm R.A."/>
            <person name="Martin F."/>
            <person name="Silar P."/>
            <person name="Natvig D.O."/>
            <person name="Lalanne C."/>
            <person name="Gautier V."/>
            <person name="Ament-Velasquez S.L."/>
            <person name="Kruys A."/>
            <person name="Hutchinson M.I."/>
            <person name="Powell A.J."/>
            <person name="Barry K."/>
            <person name="Miller A.N."/>
            <person name="Grigoriev I.V."/>
            <person name="Debuchy R."/>
            <person name="Gladieux P."/>
            <person name="Hiltunen Thoren M."/>
            <person name="Johannesson H."/>
        </authorList>
    </citation>
    <scope>NUCLEOTIDE SEQUENCE</scope>
    <source>
        <strain evidence="10">CBS 103.79</strain>
    </source>
</reference>
<comment type="caution">
    <text evidence="10">The sequence shown here is derived from an EMBL/GenBank/DDBJ whole genome shotgun (WGS) entry which is preliminary data.</text>
</comment>
<dbReference type="InterPro" id="IPR011047">
    <property type="entry name" value="Quinoprotein_ADH-like_sf"/>
</dbReference>
<feature type="active site" description="Charge relay system" evidence="6">
    <location>
        <position position="106"/>
    </location>
</feature>